<organism evidence="8 9">
    <name type="scientific">Nothobranchius furzeri</name>
    <name type="common">Turquoise killifish</name>
    <dbReference type="NCBI Taxonomy" id="105023"/>
    <lineage>
        <taxon>Eukaryota</taxon>
        <taxon>Metazoa</taxon>
        <taxon>Chordata</taxon>
        <taxon>Craniata</taxon>
        <taxon>Vertebrata</taxon>
        <taxon>Euteleostomi</taxon>
        <taxon>Actinopterygii</taxon>
        <taxon>Neopterygii</taxon>
        <taxon>Teleostei</taxon>
        <taxon>Neoteleostei</taxon>
        <taxon>Acanthomorphata</taxon>
        <taxon>Ovalentaria</taxon>
        <taxon>Atherinomorphae</taxon>
        <taxon>Cyprinodontiformes</taxon>
        <taxon>Nothobranchiidae</taxon>
        <taxon>Nothobranchius</taxon>
    </lineage>
</organism>
<dbReference type="PROSITE" id="PS51162">
    <property type="entry name" value="THYROGLOBULIN_1_2"/>
    <property type="match status" value="1"/>
</dbReference>
<comment type="caution">
    <text evidence="6">Lacks conserved residue(s) required for the propagation of feature annotation.</text>
</comment>
<keyword evidence="9" id="KW-1185">Reference proteome</keyword>
<name>A0A8C6KGV5_NOTFU</name>
<dbReference type="CDD" id="cd00191">
    <property type="entry name" value="TY"/>
    <property type="match status" value="1"/>
</dbReference>
<keyword evidence="3" id="KW-0677">Repeat</keyword>
<dbReference type="InterPro" id="IPR000716">
    <property type="entry name" value="Thyroglobulin_1"/>
</dbReference>
<keyword evidence="5" id="KW-0325">Glycoprotein</keyword>
<reference evidence="8" key="2">
    <citation type="submission" date="2025-08" db="UniProtKB">
        <authorList>
            <consortium name="Ensembl"/>
        </authorList>
    </citation>
    <scope>IDENTIFICATION</scope>
</reference>
<evidence type="ECO:0000256" key="6">
    <source>
        <dbReference type="PROSITE-ProRule" id="PRU00500"/>
    </source>
</evidence>
<dbReference type="AlphaFoldDB" id="A0A8C6KGV5"/>
<dbReference type="PROSITE" id="PS00484">
    <property type="entry name" value="THYROGLOBULIN_1_1"/>
    <property type="match status" value="1"/>
</dbReference>
<evidence type="ECO:0000256" key="2">
    <source>
        <dbReference type="ARBA" id="ARBA00022525"/>
    </source>
</evidence>
<keyword evidence="2" id="KW-0964">Secreted</keyword>
<evidence type="ECO:0000256" key="3">
    <source>
        <dbReference type="ARBA" id="ARBA00022737"/>
    </source>
</evidence>
<evidence type="ECO:0000313" key="9">
    <source>
        <dbReference type="Proteomes" id="UP000694548"/>
    </source>
</evidence>
<accession>A0A8C6KGV5</accession>
<dbReference type="PANTHER" id="PTHR12352:SF3">
    <property type="entry name" value="NIDOGEN-2"/>
    <property type="match status" value="1"/>
</dbReference>
<protein>
    <recommendedName>
        <fullName evidence="7">Thyroglobulin type-1 domain-containing protein</fullName>
    </recommendedName>
</protein>
<feature type="domain" description="Thyroglobulin type-1" evidence="7">
    <location>
        <begin position="22"/>
        <end position="92"/>
    </location>
</feature>
<proteinExistence type="predicted"/>
<dbReference type="SUPFAM" id="SSF57610">
    <property type="entry name" value="Thyroglobulin type-1 domain"/>
    <property type="match status" value="1"/>
</dbReference>
<dbReference type="FunFam" id="4.10.800.10:FF:000001">
    <property type="entry name" value="Testican-3 isoform 2"/>
    <property type="match status" value="1"/>
</dbReference>
<evidence type="ECO:0000313" key="8">
    <source>
        <dbReference type="Ensembl" id="ENSNFUP00015004119.1"/>
    </source>
</evidence>
<dbReference type="GO" id="GO:0005604">
    <property type="term" value="C:basement membrane"/>
    <property type="evidence" value="ECO:0007669"/>
    <property type="project" value="TreeGrafter"/>
</dbReference>
<comment type="subcellular location">
    <subcellularLocation>
        <location evidence="1">Secreted</location>
    </subcellularLocation>
</comment>
<feature type="disulfide bond" evidence="6">
    <location>
        <begin position="61"/>
        <end position="68"/>
    </location>
</feature>
<evidence type="ECO:0000256" key="4">
    <source>
        <dbReference type="ARBA" id="ARBA00023157"/>
    </source>
</evidence>
<dbReference type="GeneTree" id="ENSGT00990000203744"/>
<evidence type="ECO:0000259" key="7">
    <source>
        <dbReference type="PROSITE" id="PS51162"/>
    </source>
</evidence>
<evidence type="ECO:0000256" key="1">
    <source>
        <dbReference type="ARBA" id="ARBA00004613"/>
    </source>
</evidence>
<dbReference type="Proteomes" id="UP000694548">
    <property type="component" value="Chromosome sgr06"/>
</dbReference>
<reference evidence="8" key="3">
    <citation type="submission" date="2025-09" db="UniProtKB">
        <authorList>
            <consortium name="Ensembl"/>
        </authorList>
    </citation>
    <scope>IDENTIFICATION</scope>
</reference>
<dbReference type="Gene3D" id="4.10.800.10">
    <property type="entry name" value="Thyroglobulin type-1"/>
    <property type="match status" value="1"/>
</dbReference>
<sequence length="102" mass="11452">MVSSCCSKALADAFHTWYIRPKTHCELHRDRVQHTGPDGHPIVGAHIPQCDEHGHYQPQQCHGSTGHCWCVDDKGQERPGTRTPPGTPHVDCRRPGEVVLLW</sequence>
<dbReference type="SMART" id="SM00211">
    <property type="entry name" value="TY"/>
    <property type="match status" value="1"/>
</dbReference>
<dbReference type="GO" id="GO:0005615">
    <property type="term" value="C:extracellular space"/>
    <property type="evidence" value="ECO:0007669"/>
    <property type="project" value="TreeGrafter"/>
</dbReference>
<keyword evidence="4 6" id="KW-1015">Disulfide bond</keyword>
<dbReference type="InterPro" id="IPR051950">
    <property type="entry name" value="Dev_reg/Prot_inhib"/>
</dbReference>
<dbReference type="InterPro" id="IPR036857">
    <property type="entry name" value="Thyroglobulin_1_sf"/>
</dbReference>
<reference evidence="8" key="1">
    <citation type="submission" date="2014-08" db="EMBL/GenBank/DDBJ databases">
        <authorList>
            <person name="Senf B."/>
            <person name="Petzold A."/>
            <person name="Downie B.R."/>
            <person name="Koch P."/>
            <person name="Platzer M."/>
        </authorList>
    </citation>
    <scope>NUCLEOTIDE SEQUENCE [LARGE SCALE GENOMIC DNA]</scope>
    <source>
        <strain evidence="8">GRZ</strain>
    </source>
</reference>
<dbReference type="GO" id="GO:0007160">
    <property type="term" value="P:cell-matrix adhesion"/>
    <property type="evidence" value="ECO:0007669"/>
    <property type="project" value="TreeGrafter"/>
</dbReference>
<evidence type="ECO:0000256" key="5">
    <source>
        <dbReference type="ARBA" id="ARBA00023180"/>
    </source>
</evidence>
<dbReference type="Pfam" id="PF00086">
    <property type="entry name" value="Thyroglobulin_1"/>
    <property type="match status" value="1"/>
</dbReference>
<dbReference type="PANTHER" id="PTHR12352">
    <property type="entry name" value="SECRETED MODULAR CALCIUM-BINDING PROTEIN"/>
    <property type="match status" value="1"/>
</dbReference>
<dbReference type="Ensembl" id="ENSNFUT00015004352.1">
    <property type="protein sequence ID" value="ENSNFUP00015004119.1"/>
    <property type="gene ID" value="ENSNFUG00015002071.1"/>
</dbReference>